<dbReference type="SUPFAM" id="SSF48498">
    <property type="entry name" value="Tetracyclin repressor-like, C-terminal domain"/>
    <property type="match status" value="1"/>
</dbReference>
<reference evidence="2" key="1">
    <citation type="submission" date="2016-07" db="EMBL/GenBank/DDBJ databases">
        <title>Microvirga ossetica sp. nov. a new species of rhizobia isolated from root nodules of the legume species Vicia alpestris Steven originated from North Ossetia region in the Caucasus.</title>
        <authorList>
            <person name="Safronova V.I."/>
            <person name="Kuznetsova I.G."/>
            <person name="Sazanova A.L."/>
            <person name="Belimov A."/>
            <person name="Andronov E."/>
            <person name="Osledkin Y.S."/>
            <person name="Onishchuk O.P."/>
            <person name="Kurchak O.N."/>
            <person name="Shaposhnikov A.I."/>
            <person name="Willems A."/>
            <person name="Tikhonovich I.A."/>
        </authorList>
    </citation>
    <scope>NUCLEOTIDE SEQUENCE [LARGE SCALE GENOMIC DNA]</scope>
    <source>
        <strain evidence="2">V5/3M</strain>
        <plasmid evidence="2">unnamed2</plasmid>
    </source>
</reference>
<evidence type="ECO:0000313" key="2">
    <source>
        <dbReference type="EMBL" id="ANY84651.1"/>
    </source>
</evidence>
<proteinExistence type="predicted"/>
<name>A0A1B2EXG3_9HYPH</name>
<sequence length="143" mass="15521">MLAIDETLVGALDLEAALERILGAYGNLALDEEVIALTRLVTSESDRFPELGAAFSEGAFRHTREAIEGWLRRQCDAGVIALDDPRVAADMLRGMVAMEPQRAVMLGQRRAPDADEIAARARMCARLFLNGCRPGHKSAGLSQ</sequence>
<feature type="domain" description="Transcriptional regulator TetR C-terminal Proteobacteria type" evidence="1">
    <location>
        <begin position="17"/>
        <end position="129"/>
    </location>
</feature>
<protein>
    <recommendedName>
        <fullName evidence="1">Transcriptional regulator TetR C-terminal Proteobacteria type domain-containing protein</fullName>
    </recommendedName>
</protein>
<dbReference type="Gene3D" id="1.10.357.10">
    <property type="entry name" value="Tetracycline Repressor, domain 2"/>
    <property type="match status" value="1"/>
</dbReference>
<dbReference type="InterPro" id="IPR039536">
    <property type="entry name" value="TetR_C_Proteobacteria"/>
</dbReference>
<keyword evidence="2" id="KW-0614">Plasmid</keyword>
<accession>A0A1B2EXG3</accession>
<dbReference type="EMBL" id="CP016619">
    <property type="protein sequence ID" value="ANY84651.1"/>
    <property type="molecule type" value="Genomic_DNA"/>
</dbReference>
<dbReference type="Pfam" id="PF14246">
    <property type="entry name" value="TetR_C_7"/>
    <property type="match status" value="1"/>
</dbReference>
<dbReference type="InterPro" id="IPR036271">
    <property type="entry name" value="Tet_transcr_reg_TetR-rel_C_sf"/>
</dbReference>
<evidence type="ECO:0000259" key="1">
    <source>
        <dbReference type="Pfam" id="PF14246"/>
    </source>
</evidence>
<dbReference type="AlphaFoldDB" id="A0A1B2EXG3"/>
<dbReference type="OrthoDB" id="9816431at2"/>
<dbReference type="RefSeq" id="WP_099515516.1">
    <property type="nucleotide sequence ID" value="NZ_CP016619.1"/>
</dbReference>
<geneLocation type="plasmid" evidence="2">
    <name>unnamed2</name>
</geneLocation>
<organism evidence="2">
    <name type="scientific">Microvirga ossetica</name>
    <dbReference type="NCBI Taxonomy" id="1882682"/>
    <lineage>
        <taxon>Bacteria</taxon>
        <taxon>Pseudomonadati</taxon>
        <taxon>Pseudomonadota</taxon>
        <taxon>Alphaproteobacteria</taxon>
        <taxon>Hyphomicrobiales</taxon>
        <taxon>Methylobacteriaceae</taxon>
        <taxon>Microvirga</taxon>
    </lineage>
</organism>
<gene>
    <name evidence="2" type="ORF">BB934_41535</name>
</gene>
<dbReference type="KEGG" id="moc:BB934_41535"/>